<organism evidence="1 2">
    <name type="scientific">Smallanthus sonchifolius</name>
    <dbReference type="NCBI Taxonomy" id="185202"/>
    <lineage>
        <taxon>Eukaryota</taxon>
        <taxon>Viridiplantae</taxon>
        <taxon>Streptophyta</taxon>
        <taxon>Embryophyta</taxon>
        <taxon>Tracheophyta</taxon>
        <taxon>Spermatophyta</taxon>
        <taxon>Magnoliopsida</taxon>
        <taxon>eudicotyledons</taxon>
        <taxon>Gunneridae</taxon>
        <taxon>Pentapetalae</taxon>
        <taxon>asterids</taxon>
        <taxon>campanulids</taxon>
        <taxon>Asterales</taxon>
        <taxon>Asteraceae</taxon>
        <taxon>Asteroideae</taxon>
        <taxon>Heliantheae alliance</taxon>
        <taxon>Millerieae</taxon>
        <taxon>Smallanthus</taxon>
    </lineage>
</organism>
<keyword evidence="2" id="KW-1185">Reference proteome</keyword>
<gene>
    <name evidence="1" type="ORF">L1987_16463</name>
</gene>
<comment type="caution">
    <text evidence="1">The sequence shown here is derived from an EMBL/GenBank/DDBJ whole genome shotgun (WGS) entry which is preliminary data.</text>
</comment>
<dbReference type="Proteomes" id="UP001056120">
    <property type="component" value="Linkage Group LG05"/>
</dbReference>
<protein>
    <submittedName>
        <fullName evidence="1">Uncharacterized protein</fullName>
    </submittedName>
</protein>
<sequence length="163" mass="18528">MSDIDVYWFKNPLPLLTPFGPAVFVAQSDEYKLTGPINLPRHLNSGFYYAHSDGTTIAALEKVLKHASLSNLSEQSSFYDTLRGLNGSYRLDYDTCQEPITNLTVRFLDRNVFTNGAYRNLWDPSNMSSTCSDISCFVLHNYWISGRQKNWNARCHLAFGSII</sequence>
<proteinExistence type="predicted"/>
<reference evidence="2" key="1">
    <citation type="journal article" date="2022" name="Mol. Ecol. Resour.">
        <title>The genomes of chicory, endive, great burdock and yacon provide insights into Asteraceae palaeo-polyploidization history and plant inulin production.</title>
        <authorList>
            <person name="Fan W."/>
            <person name="Wang S."/>
            <person name="Wang H."/>
            <person name="Wang A."/>
            <person name="Jiang F."/>
            <person name="Liu H."/>
            <person name="Zhao H."/>
            <person name="Xu D."/>
            <person name="Zhang Y."/>
        </authorList>
    </citation>
    <scope>NUCLEOTIDE SEQUENCE [LARGE SCALE GENOMIC DNA]</scope>
    <source>
        <strain evidence="2">cv. Yunnan</strain>
    </source>
</reference>
<dbReference type="EMBL" id="CM042022">
    <property type="protein sequence ID" value="KAI3816759.1"/>
    <property type="molecule type" value="Genomic_DNA"/>
</dbReference>
<name>A0ACB9J8A6_9ASTR</name>
<reference evidence="1 2" key="2">
    <citation type="journal article" date="2022" name="Mol. Ecol. Resour.">
        <title>The genomes of chicory, endive, great burdock and yacon provide insights into Asteraceae paleo-polyploidization history and plant inulin production.</title>
        <authorList>
            <person name="Fan W."/>
            <person name="Wang S."/>
            <person name="Wang H."/>
            <person name="Wang A."/>
            <person name="Jiang F."/>
            <person name="Liu H."/>
            <person name="Zhao H."/>
            <person name="Xu D."/>
            <person name="Zhang Y."/>
        </authorList>
    </citation>
    <scope>NUCLEOTIDE SEQUENCE [LARGE SCALE GENOMIC DNA]</scope>
    <source>
        <strain evidence="2">cv. Yunnan</strain>
        <tissue evidence="1">Leaves</tissue>
    </source>
</reference>
<accession>A0ACB9J8A6</accession>
<evidence type="ECO:0000313" key="1">
    <source>
        <dbReference type="EMBL" id="KAI3816759.1"/>
    </source>
</evidence>
<evidence type="ECO:0000313" key="2">
    <source>
        <dbReference type="Proteomes" id="UP001056120"/>
    </source>
</evidence>